<name>A0A7D5P9T3_9EURY</name>
<dbReference type="Proteomes" id="UP000509346">
    <property type="component" value="Chromosome"/>
</dbReference>
<organism evidence="2 3">
    <name type="scientific">Halosimplex pelagicum</name>
    <dbReference type="NCBI Taxonomy" id="869886"/>
    <lineage>
        <taxon>Archaea</taxon>
        <taxon>Methanobacteriati</taxon>
        <taxon>Methanobacteriota</taxon>
        <taxon>Stenosarchaea group</taxon>
        <taxon>Halobacteria</taxon>
        <taxon>Halobacteriales</taxon>
        <taxon>Haloarculaceae</taxon>
        <taxon>Halosimplex</taxon>
    </lineage>
</organism>
<feature type="transmembrane region" description="Helical" evidence="1">
    <location>
        <begin position="80"/>
        <end position="102"/>
    </location>
</feature>
<keyword evidence="1" id="KW-0812">Transmembrane</keyword>
<feature type="transmembrane region" description="Helical" evidence="1">
    <location>
        <begin position="20"/>
        <end position="41"/>
    </location>
</feature>
<keyword evidence="1" id="KW-0472">Membrane</keyword>
<keyword evidence="1" id="KW-1133">Transmembrane helix</keyword>
<reference evidence="2 3" key="1">
    <citation type="submission" date="2020-07" db="EMBL/GenBank/DDBJ databases">
        <title>Halosimplex litoreum sp. nov. and Halosimplex rubrum sp. nov., isolated from different salt environments.</title>
        <authorList>
            <person name="Cui H."/>
        </authorList>
    </citation>
    <scope>NUCLEOTIDE SEQUENCE [LARGE SCALE GENOMIC DNA]</scope>
    <source>
        <strain evidence="2 3">R2</strain>
    </source>
</reference>
<evidence type="ECO:0000256" key="1">
    <source>
        <dbReference type="SAM" id="Phobius"/>
    </source>
</evidence>
<evidence type="ECO:0000313" key="2">
    <source>
        <dbReference type="EMBL" id="QLH82901.1"/>
    </source>
</evidence>
<accession>A0A7D5P9T3</accession>
<gene>
    <name evidence="2" type="ORF">HZS54_15260</name>
</gene>
<dbReference type="GeneID" id="56083975"/>
<dbReference type="AlphaFoldDB" id="A0A7D5P9T3"/>
<proteinExistence type="predicted"/>
<dbReference type="KEGG" id="hpel:HZS54_15260"/>
<dbReference type="OrthoDB" id="240628at2157"/>
<dbReference type="EMBL" id="CP058909">
    <property type="protein sequence ID" value="QLH82901.1"/>
    <property type="molecule type" value="Genomic_DNA"/>
</dbReference>
<dbReference type="RefSeq" id="WP_179917965.1">
    <property type="nucleotide sequence ID" value="NZ_CP058909.1"/>
</dbReference>
<sequence length="105" mass="10925">MATALSSPPSERVRRVDVLAYVFGLMGLVYVGEFALAVLAATATTYEAGMAALGGFALLGTVQMYRNPDFLRNGAEPAPAYLYVLPVISTGAALVLVVGWVASLA</sequence>
<feature type="transmembrane region" description="Helical" evidence="1">
    <location>
        <begin position="48"/>
        <end position="65"/>
    </location>
</feature>
<evidence type="ECO:0000313" key="3">
    <source>
        <dbReference type="Proteomes" id="UP000509346"/>
    </source>
</evidence>
<protein>
    <submittedName>
        <fullName evidence="2">Uncharacterized protein</fullName>
    </submittedName>
</protein>
<keyword evidence="3" id="KW-1185">Reference proteome</keyword>